<gene>
    <name evidence="1" type="ORF">MtrunA17_Chr4g0051451</name>
</gene>
<organism evidence="1 2">
    <name type="scientific">Medicago truncatula</name>
    <name type="common">Barrel medic</name>
    <name type="synonym">Medicago tribuloides</name>
    <dbReference type="NCBI Taxonomy" id="3880"/>
    <lineage>
        <taxon>Eukaryota</taxon>
        <taxon>Viridiplantae</taxon>
        <taxon>Streptophyta</taxon>
        <taxon>Embryophyta</taxon>
        <taxon>Tracheophyta</taxon>
        <taxon>Spermatophyta</taxon>
        <taxon>Magnoliopsida</taxon>
        <taxon>eudicotyledons</taxon>
        <taxon>Gunneridae</taxon>
        <taxon>Pentapetalae</taxon>
        <taxon>rosids</taxon>
        <taxon>fabids</taxon>
        <taxon>Fabales</taxon>
        <taxon>Fabaceae</taxon>
        <taxon>Papilionoideae</taxon>
        <taxon>50 kb inversion clade</taxon>
        <taxon>NPAAA clade</taxon>
        <taxon>Hologalegina</taxon>
        <taxon>IRL clade</taxon>
        <taxon>Trifolieae</taxon>
        <taxon>Medicago</taxon>
    </lineage>
</organism>
<dbReference type="AlphaFoldDB" id="A0A396IDA5"/>
<dbReference type="Gramene" id="rna25425">
    <property type="protein sequence ID" value="RHN62811.1"/>
    <property type="gene ID" value="gene25425"/>
</dbReference>
<comment type="caution">
    <text evidence="1">The sequence shown here is derived from an EMBL/GenBank/DDBJ whole genome shotgun (WGS) entry which is preliminary data.</text>
</comment>
<dbReference type="Proteomes" id="UP000265566">
    <property type="component" value="Chromosome 4"/>
</dbReference>
<evidence type="ECO:0000313" key="1">
    <source>
        <dbReference type="EMBL" id="RHN62811.1"/>
    </source>
</evidence>
<sequence length="90" mass="10399">MWDELVEEVKVISWKWLLGRFNISACMFYEWCWSSRECLLRRCLFVDCTWAAVLCVCSRLSSFCLVFGEAAVMAAGLCFGCGQQVWGFFV</sequence>
<name>A0A396IDA5_MEDTR</name>
<proteinExistence type="predicted"/>
<reference evidence="2" key="1">
    <citation type="journal article" date="2018" name="Nat. Plants">
        <title>Whole-genome landscape of Medicago truncatula symbiotic genes.</title>
        <authorList>
            <person name="Pecrix Y."/>
            <person name="Staton S.E."/>
            <person name="Sallet E."/>
            <person name="Lelandais-Briere C."/>
            <person name="Moreau S."/>
            <person name="Carrere S."/>
            <person name="Blein T."/>
            <person name="Jardinaud M.F."/>
            <person name="Latrasse D."/>
            <person name="Zouine M."/>
            <person name="Zahm M."/>
            <person name="Kreplak J."/>
            <person name="Mayjonade B."/>
            <person name="Satge C."/>
            <person name="Perez M."/>
            <person name="Cauet S."/>
            <person name="Marande W."/>
            <person name="Chantry-Darmon C."/>
            <person name="Lopez-Roques C."/>
            <person name="Bouchez O."/>
            <person name="Berard A."/>
            <person name="Debelle F."/>
            <person name="Munos S."/>
            <person name="Bendahmane A."/>
            <person name="Berges H."/>
            <person name="Niebel A."/>
            <person name="Buitink J."/>
            <person name="Frugier F."/>
            <person name="Benhamed M."/>
            <person name="Crespi M."/>
            <person name="Gouzy J."/>
            <person name="Gamas P."/>
        </authorList>
    </citation>
    <scope>NUCLEOTIDE SEQUENCE [LARGE SCALE GENOMIC DNA]</scope>
    <source>
        <strain evidence="2">cv. Jemalong A17</strain>
    </source>
</reference>
<dbReference type="EMBL" id="PSQE01000004">
    <property type="protein sequence ID" value="RHN62811.1"/>
    <property type="molecule type" value="Genomic_DNA"/>
</dbReference>
<protein>
    <submittedName>
        <fullName evidence="1">Uncharacterized protein</fullName>
    </submittedName>
</protein>
<evidence type="ECO:0000313" key="2">
    <source>
        <dbReference type="Proteomes" id="UP000265566"/>
    </source>
</evidence>
<accession>A0A396IDA5</accession>